<dbReference type="AlphaFoldDB" id="A0A161VI42"/>
<dbReference type="Proteomes" id="UP000076552">
    <property type="component" value="Unassembled WGS sequence"/>
</dbReference>
<feature type="region of interest" description="Disordered" evidence="1">
    <location>
        <begin position="1"/>
        <end position="21"/>
    </location>
</feature>
<evidence type="ECO:0000313" key="4">
    <source>
        <dbReference type="Proteomes" id="UP000076552"/>
    </source>
</evidence>
<keyword evidence="2" id="KW-0812">Transmembrane</keyword>
<keyword evidence="2" id="KW-0472">Membrane</keyword>
<organism evidence="3 4">
    <name type="scientific">Colletotrichum tofieldiae</name>
    <dbReference type="NCBI Taxonomy" id="708197"/>
    <lineage>
        <taxon>Eukaryota</taxon>
        <taxon>Fungi</taxon>
        <taxon>Dikarya</taxon>
        <taxon>Ascomycota</taxon>
        <taxon>Pezizomycotina</taxon>
        <taxon>Sordariomycetes</taxon>
        <taxon>Hypocreomycetidae</taxon>
        <taxon>Glomerellales</taxon>
        <taxon>Glomerellaceae</taxon>
        <taxon>Colletotrichum</taxon>
        <taxon>Colletotrichum spaethianum species complex</taxon>
    </lineage>
</organism>
<comment type="caution">
    <text evidence="3">The sequence shown here is derived from an EMBL/GenBank/DDBJ whole genome shotgun (WGS) entry which is preliminary data.</text>
</comment>
<evidence type="ECO:0000256" key="1">
    <source>
        <dbReference type="SAM" id="MobiDB-lite"/>
    </source>
</evidence>
<evidence type="ECO:0000313" key="3">
    <source>
        <dbReference type="EMBL" id="KZL70674.1"/>
    </source>
</evidence>
<feature type="transmembrane region" description="Helical" evidence="2">
    <location>
        <begin position="153"/>
        <end position="172"/>
    </location>
</feature>
<gene>
    <name evidence="3" type="ORF">CT0861_05923</name>
</gene>
<evidence type="ECO:0000256" key="2">
    <source>
        <dbReference type="SAM" id="Phobius"/>
    </source>
</evidence>
<name>A0A161VI42_9PEZI</name>
<proteinExistence type="predicted"/>
<feature type="compositionally biased region" description="Polar residues" evidence="1">
    <location>
        <begin position="1"/>
        <end position="20"/>
    </location>
</feature>
<keyword evidence="2" id="KW-1133">Transmembrane helix</keyword>
<keyword evidence="4" id="KW-1185">Reference proteome</keyword>
<protein>
    <submittedName>
        <fullName evidence="3">Uncharacterized protein</fullName>
    </submittedName>
</protein>
<sequence length="364" mass="39165">MAQGLQTSSAPRQSAETSSIEEVDRGSIRVVQQGSVEIQPPYVAVNSAPWRAIWGFGLLAIVDMAMNAGAGAAAAKVGSELNGVPASTQTIQMGALTGLTKAVLTTFREIVLMNGVNMVFRVLLILITSSFGICPLLMTEVGNILLKDTPKEFVVAAVVAAVPLFFEAVRDIRPKPDNEGDVNYYRWVYAIFLIATDALGGYVFARMAANQGMPISNYRAACSAGAVYGTLTFLSRAMTGCVALVRHQTNDGKVSDIFGVWEVVLPDKIIVTEEEYLRMQRGLGATLTQLFSTVPRTLTSMLSCCCCCCLCCTRGRKVVREAQEGFFEDGDIEAHAQDAGHVLAQGFLLAMTGNPQQKTDSLLR</sequence>
<feature type="transmembrane region" description="Helical" evidence="2">
    <location>
        <begin position="118"/>
        <end position="138"/>
    </location>
</feature>
<dbReference type="EMBL" id="LFIV01000086">
    <property type="protein sequence ID" value="KZL70674.1"/>
    <property type="molecule type" value="Genomic_DNA"/>
</dbReference>
<feature type="transmembrane region" description="Helical" evidence="2">
    <location>
        <begin position="184"/>
        <end position="205"/>
    </location>
</feature>
<reference evidence="3 4" key="1">
    <citation type="submission" date="2015-06" db="EMBL/GenBank/DDBJ databases">
        <title>Survival trade-offs in plant roots during colonization by closely related pathogenic and mutualistic fungi.</title>
        <authorList>
            <person name="Hacquard S."/>
            <person name="Kracher B."/>
            <person name="Hiruma K."/>
            <person name="Weinman A."/>
            <person name="Muench P."/>
            <person name="Garrido Oter R."/>
            <person name="Ver Loren van Themaat E."/>
            <person name="Dallerey J.-F."/>
            <person name="Damm U."/>
            <person name="Henrissat B."/>
            <person name="Lespinet O."/>
            <person name="Thon M."/>
            <person name="Kemen E."/>
            <person name="McHardy A.C."/>
            <person name="Schulze-Lefert P."/>
            <person name="O'Connell R.J."/>
        </authorList>
    </citation>
    <scope>NUCLEOTIDE SEQUENCE [LARGE SCALE GENOMIC DNA]</scope>
    <source>
        <strain evidence="3 4">0861</strain>
    </source>
</reference>
<accession>A0A161VI42</accession>